<evidence type="ECO:0000313" key="1">
    <source>
        <dbReference type="EMBL" id="CAD2165558.1"/>
    </source>
</evidence>
<sequence>MREKALARIEIIFIFEILWKLQRDNLSELSSFWDKNIKTNGSDSNKVELLKEYWQKRYEEEWNNSSKIKFPSISQPNKIILNDEHAMAIKQLILQFEEFRKLIRQRGSKSQIIQLFELDYNKINLILELNNVKNIETMNDLVFLLLKLGKFN</sequence>
<protein>
    <submittedName>
        <fullName evidence="1">Uncharacterized protein</fullName>
    </submittedName>
</protein>
<dbReference type="EMBL" id="CAJEWN010000111">
    <property type="protein sequence ID" value="CAD2165558.1"/>
    <property type="molecule type" value="Genomic_DNA"/>
</dbReference>
<proteinExistence type="predicted"/>
<organism evidence="1 2">
    <name type="scientific">Meloidogyne enterolobii</name>
    <name type="common">Root-knot nematode worm</name>
    <name type="synonym">Meloidogyne mayaguensis</name>
    <dbReference type="NCBI Taxonomy" id="390850"/>
    <lineage>
        <taxon>Eukaryota</taxon>
        <taxon>Metazoa</taxon>
        <taxon>Ecdysozoa</taxon>
        <taxon>Nematoda</taxon>
        <taxon>Chromadorea</taxon>
        <taxon>Rhabditida</taxon>
        <taxon>Tylenchina</taxon>
        <taxon>Tylenchomorpha</taxon>
        <taxon>Tylenchoidea</taxon>
        <taxon>Meloidogynidae</taxon>
        <taxon>Meloidogyninae</taxon>
        <taxon>Meloidogyne</taxon>
    </lineage>
</organism>
<gene>
    <name evidence="1" type="ORF">MENT_LOCUS17248</name>
</gene>
<comment type="caution">
    <text evidence="1">The sequence shown here is derived from an EMBL/GenBank/DDBJ whole genome shotgun (WGS) entry which is preliminary data.</text>
</comment>
<dbReference type="Proteomes" id="UP000580250">
    <property type="component" value="Unassembled WGS sequence"/>
</dbReference>
<dbReference type="AlphaFoldDB" id="A0A6V7UTX8"/>
<name>A0A6V7UTX8_MELEN</name>
<accession>A0A6V7UTX8</accession>
<evidence type="ECO:0000313" key="2">
    <source>
        <dbReference type="Proteomes" id="UP000580250"/>
    </source>
</evidence>
<reference evidence="1 2" key="1">
    <citation type="submission" date="2020-08" db="EMBL/GenBank/DDBJ databases">
        <authorList>
            <person name="Koutsovoulos G."/>
            <person name="Danchin GJ E."/>
        </authorList>
    </citation>
    <scope>NUCLEOTIDE SEQUENCE [LARGE SCALE GENOMIC DNA]</scope>
</reference>